<dbReference type="Proteomes" id="UP000609346">
    <property type="component" value="Unassembled WGS sequence"/>
</dbReference>
<evidence type="ECO:0000313" key="3">
    <source>
        <dbReference type="Proteomes" id="UP000609346"/>
    </source>
</evidence>
<sequence>MTNSRYDGWRALHLFCRGTKLQEHLLLDKLLLLVMRLHEKGEVRSWFYSRYSGGGAHLRLRLFRPTELAMRRLRAAGERLLLSLPDRQQLDDELEDLDVLDANPFMLREATVALEFDNSRTVEFEYEPEFARYGGVAAMPISERLFQRSSETSAVLISQTLGSRSLRMVSAVSLMIITASRFGVLKDELPSFFAAYADYWSVFLNAKEAKVQYDTQAADEARALSARLTSQSLVGSELPQDDVLAAWSLMVADAQANLEELAKAGMLHVPYSGQPVVRQEDLLEAMRSIAWSHIHMMNNRLGMTPSYEYYLARVAQRLCELSNMMVDKTS</sequence>
<protein>
    <recommendedName>
        <fullName evidence="1">Thiopeptide-type bacteriocin biosynthesis domain-containing protein</fullName>
    </recommendedName>
</protein>
<feature type="domain" description="Thiopeptide-type bacteriocin biosynthesis" evidence="1">
    <location>
        <begin position="9"/>
        <end position="317"/>
    </location>
</feature>
<dbReference type="Pfam" id="PF14028">
    <property type="entry name" value="Lant_dehydr_C"/>
    <property type="match status" value="1"/>
</dbReference>
<dbReference type="EMBL" id="JACXZA010000010">
    <property type="protein sequence ID" value="MBD3922628.1"/>
    <property type="molecule type" value="Genomic_DNA"/>
</dbReference>
<reference evidence="2 3" key="1">
    <citation type="submission" date="2020-09" db="EMBL/GenBank/DDBJ databases">
        <title>Paenibacillus sp. strain PR3 16S rRNA gene Genome sequencing and assembly.</title>
        <authorList>
            <person name="Kim J."/>
        </authorList>
    </citation>
    <scope>NUCLEOTIDE SEQUENCE [LARGE SCALE GENOMIC DNA]</scope>
    <source>
        <strain evidence="2 3">PR3</strain>
    </source>
</reference>
<evidence type="ECO:0000259" key="1">
    <source>
        <dbReference type="Pfam" id="PF14028"/>
    </source>
</evidence>
<gene>
    <name evidence="2" type="ORF">H8B09_28130</name>
</gene>
<name>A0ABR8N384_9BACL</name>
<dbReference type="InterPro" id="IPR023809">
    <property type="entry name" value="Thiopep_bacteriocin_synth_dom"/>
</dbReference>
<evidence type="ECO:0000313" key="2">
    <source>
        <dbReference type="EMBL" id="MBD3922628.1"/>
    </source>
</evidence>
<organism evidence="2 3">
    <name type="scientific">Paenibacillus terricola</name>
    <dbReference type="NCBI Taxonomy" id="2763503"/>
    <lineage>
        <taxon>Bacteria</taxon>
        <taxon>Bacillati</taxon>
        <taxon>Bacillota</taxon>
        <taxon>Bacilli</taxon>
        <taxon>Bacillales</taxon>
        <taxon>Paenibacillaceae</taxon>
        <taxon>Paenibacillus</taxon>
    </lineage>
</organism>
<accession>A0ABR8N384</accession>
<proteinExistence type="predicted"/>
<keyword evidence="3" id="KW-1185">Reference proteome</keyword>
<dbReference type="RefSeq" id="WP_191206929.1">
    <property type="nucleotide sequence ID" value="NZ_JACXZA010000010.1"/>
</dbReference>
<comment type="caution">
    <text evidence="2">The sequence shown here is derived from an EMBL/GenBank/DDBJ whole genome shotgun (WGS) entry which is preliminary data.</text>
</comment>